<dbReference type="CDD" id="cd14686">
    <property type="entry name" value="bZIP"/>
    <property type="match status" value="1"/>
</dbReference>
<name>A0A7S2PBG5_9STRA</name>
<accession>A0A7S2PBG5</accession>
<evidence type="ECO:0000256" key="1">
    <source>
        <dbReference type="SAM" id="Coils"/>
    </source>
</evidence>
<dbReference type="EMBL" id="HBGZ01007867">
    <property type="protein sequence ID" value="CAD9587209.1"/>
    <property type="molecule type" value="Transcribed_RNA"/>
</dbReference>
<evidence type="ECO:0000313" key="2">
    <source>
        <dbReference type="EMBL" id="CAD9587209.1"/>
    </source>
</evidence>
<organism evidence="2">
    <name type="scientific">Skeletonema marinoi</name>
    <dbReference type="NCBI Taxonomy" id="267567"/>
    <lineage>
        <taxon>Eukaryota</taxon>
        <taxon>Sar</taxon>
        <taxon>Stramenopiles</taxon>
        <taxon>Ochrophyta</taxon>
        <taxon>Bacillariophyta</taxon>
        <taxon>Coscinodiscophyceae</taxon>
        <taxon>Thalassiosirophycidae</taxon>
        <taxon>Thalassiosirales</taxon>
        <taxon>Skeletonemataceae</taxon>
        <taxon>Skeletonema</taxon>
        <taxon>Skeletonema marinoi-dohrnii complex</taxon>
    </lineage>
</organism>
<dbReference type="AlphaFoldDB" id="A0A7S2PBG5"/>
<protein>
    <submittedName>
        <fullName evidence="2">Uncharacterized protein</fullName>
    </submittedName>
</protein>
<feature type="coiled-coil region" evidence="1">
    <location>
        <begin position="451"/>
        <end position="485"/>
    </location>
</feature>
<gene>
    <name evidence="2" type="ORF">SMAR0320_LOCUS5613</name>
</gene>
<proteinExistence type="predicted"/>
<sequence>MADVEISGDGSGNSKRRRLLDGAARLHNDDDSPPNCLADLPSGILAHTASFLATPSRVLLLHALNDSDDDVPSSSSAIVGSHHEVLDFGQIEKALAEKLSDQDIQRILLHTDAFNKVKKLLLTNCIKMTGVGLEPLRGSEIIEQIDLSIVEFVGDDRETSISCDHVLPILDSLIEREGPAMKHLQFPKKWRKEVVTESDFHAFLGRYNQMWEGRGRIDCPMCKEQSVLAYDGEEQDIIGPWVYTSEHSEEWNFYGTHNNVCYGCLKYSCGECDDGGSLLHFCYKCERTYCVHCATLNYCSVCEKEYCLDYCKEFYSCDGRPDADFGDYDFKCGQNICEDCVYSEKRECRKCKKSYCSTDCSNRTYDEDEINRCDHCCSFLCYDCDNPLSSSNTLAVADFFNKVLSGRHDIDKLRKCGDCNKAACADCQLKFGKSVENLDCKGCVKMIVSALLEEKEMKKELQGELERKNERLESNSAQIEELKEENCRLKNGIKEVKNAIKGLPM</sequence>
<reference evidence="2" key="1">
    <citation type="submission" date="2021-01" db="EMBL/GenBank/DDBJ databases">
        <authorList>
            <person name="Corre E."/>
            <person name="Pelletier E."/>
            <person name="Niang G."/>
            <person name="Scheremetjew M."/>
            <person name="Finn R."/>
            <person name="Kale V."/>
            <person name="Holt S."/>
            <person name="Cochrane G."/>
            <person name="Meng A."/>
            <person name="Brown T."/>
            <person name="Cohen L."/>
        </authorList>
    </citation>
    <scope>NUCLEOTIDE SEQUENCE</scope>
    <source>
        <strain evidence="2">SM1012Den-03</strain>
    </source>
</reference>
<keyword evidence="1" id="KW-0175">Coiled coil</keyword>